<dbReference type="OrthoDB" id="6262757at2759"/>
<dbReference type="InterPro" id="IPR006186">
    <property type="entry name" value="Ser/Thr-sp_prot-phosphatase"/>
</dbReference>
<dbReference type="eggNOG" id="KOG0374">
    <property type="taxonomic scope" value="Eukaryota"/>
</dbReference>
<reference evidence="10" key="1">
    <citation type="journal article" date="2013" name="Nature">
        <title>The genomes of four tapeworm species reveal adaptations to parasitism.</title>
        <authorList>
            <person name="Tsai I.J."/>
            <person name="Zarowiecki M."/>
            <person name="Holroyd N."/>
            <person name="Garciarrubio A."/>
            <person name="Sanchez-Flores A."/>
            <person name="Brooks K.L."/>
            <person name="Tracey A."/>
            <person name="Bobes R.J."/>
            <person name="Fragoso G."/>
            <person name="Sciutto E."/>
            <person name="Aslett M."/>
            <person name="Beasley H."/>
            <person name="Bennett H.M."/>
            <person name="Cai J."/>
            <person name="Camicia F."/>
            <person name="Clark R."/>
            <person name="Cucher M."/>
            <person name="De Silva N."/>
            <person name="Day T.A."/>
            <person name="Deplazes P."/>
            <person name="Estrada K."/>
            <person name="Fernandez C."/>
            <person name="Holland P.W."/>
            <person name="Hou J."/>
            <person name="Hu S."/>
            <person name="Huckvale T."/>
            <person name="Hung S.S."/>
            <person name="Kamenetzky L."/>
            <person name="Keane J.A."/>
            <person name="Kiss F."/>
            <person name="Koziol U."/>
            <person name="Lambert O."/>
            <person name="Liu K."/>
            <person name="Luo X."/>
            <person name="Luo Y."/>
            <person name="Macchiaroli N."/>
            <person name="Nichol S."/>
            <person name="Paps J."/>
            <person name="Parkinson J."/>
            <person name="Pouchkina-Stantcheva N."/>
            <person name="Riddiford N."/>
            <person name="Rosenzvit M."/>
            <person name="Salinas G."/>
            <person name="Wasmuth J.D."/>
            <person name="Zamanian M."/>
            <person name="Zheng Y."/>
            <person name="Cai X."/>
            <person name="Soberon X."/>
            <person name="Olson P.D."/>
            <person name="Laclette J.P."/>
            <person name="Brehm K."/>
            <person name="Berriman M."/>
            <person name="Garciarrubio A."/>
            <person name="Bobes R.J."/>
            <person name="Fragoso G."/>
            <person name="Sanchez-Flores A."/>
            <person name="Estrada K."/>
            <person name="Cevallos M.A."/>
            <person name="Morett E."/>
            <person name="Gonzalez V."/>
            <person name="Portillo T."/>
            <person name="Ochoa-Leyva A."/>
            <person name="Jose M.V."/>
            <person name="Sciutto E."/>
            <person name="Landa A."/>
            <person name="Jimenez L."/>
            <person name="Valdes V."/>
            <person name="Carrero J.C."/>
            <person name="Larralde C."/>
            <person name="Morales-Montor J."/>
            <person name="Limon-Lason J."/>
            <person name="Soberon X."/>
            <person name="Laclette J.P."/>
        </authorList>
    </citation>
    <scope>NUCLEOTIDE SEQUENCE [LARGE SCALE GENOMIC DNA]</scope>
</reference>
<dbReference type="Pfam" id="PF00149">
    <property type="entry name" value="Metallophos"/>
    <property type="match status" value="1"/>
</dbReference>
<dbReference type="PROSITE" id="PS00125">
    <property type="entry name" value="SER_THR_PHOSPHATASE"/>
    <property type="match status" value="1"/>
</dbReference>
<accession>A0A087W126</accession>
<evidence type="ECO:0000256" key="8">
    <source>
        <dbReference type="RuleBase" id="RU004273"/>
    </source>
</evidence>
<feature type="domain" description="Serine/threonine specific protein phosphatases" evidence="9">
    <location>
        <begin position="132"/>
        <end position="137"/>
    </location>
</feature>
<evidence type="ECO:0000313" key="11">
    <source>
        <dbReference type="Proteomes" id="UP000017246"/>
    </source>
</evidence>
<evidence type="ECO:0000259" key="9">
    <source>
        <dbReference type="PROSITE" id="PS00125"/>
    </source>
</evidence>
<keyword evidence="2" id="KW-0479">Metal-binding</keyword>
<proteinExistence type="inferred from homology"/>
<evidence type="ECO:0000256" key="2">
    <source>
        <dbReference type="ARBA" id="ARBA00022723"/>
    </source>
</evidence>
<dbReference type="PRINTS" id="PR00114">
    <property type="entry name" value="STPHPHTASE"/>
</dbReference>
<keyword evidence="11" id="KW-1185">Reference proteome</keyword>
<dbReference type="SUPFAM" id="SSF56300">
    <property type="entry name" value="Metallo-dependent phosphatases"/>
    <property type="match status" value="1"/>
</dbReference>
<dbReference type="SMART" id="SM00156">
    <property type="entry name" value="PP2Ac"/>
    <property type="match status" value="1"/>
</dbReference>
<dbReference type="GO" id="GO:0046872">
    <property type="term" value="F:metal ion binding"/>
    <property type="evidence" value="ECO:0007669"/>
    <property type="project" value="UniProtKB-KW"/>
</dbReference>
<keyword evidence="4" id="KW-0904">Protein phosphatase</keyword>
<dbReference type="Proteomes" id="UP000017246">
    <property type="component" value="Unassembled WGS sequence"/>
</dbReference>
<dbReference type="STRING" id="6211.A0A087W126"/>
<gene>
    <name evidence="10" type="ORF">EmuJ_000206600</name>
</gene>
<keyword evidence="3 8" id="KW-0378">Hydrolase</keyword>
<dbReference type="Gene3D" id="3.60.21.10">
    <property type="match status" value="1"/>
</dbReference>
<comment type="catalytic activity">
    <reaction evidence="7 8">
        <text>O-phospho-L-threonyl-[protein] + H2O = L-threonyl-[protein] + phosphate</text>
        <dbReference type="Rhea" id="RHEA:47004"/>
        <dbReference type="Rhea" id="RHEA-COMP:11060"/>
        <dbReference type="Rhea" id="RHEA-COMP:11605"/>
        <dbReference type="ChEBI" id="CHEBI:15377"/>
        <dbReference type="ChEBI" id="CHEBI:30013"/>
        <dbReference type="ChEBI" id="CHEBI:43474"/>
        <dbReference type="ChEBI" id="CHEBI:61977"/>
        <dbReference type="EC" id="3.1.3.16"/>
    </reaction>
</comment>
<dbReference type="EMBL" id="LN902844">
    <property type="protein sequence ID" value="CDI98228.1"/>
    <property type="molecule type" value="Genomic_DNA"/>
</dbReference>
<dbReference type="InterPro" id="IPR050341">
    <property type="entry name" value="PP1_catalytic_subunit"/>
</dbReference>
<dbReference type="InterPro" id="IPR004843">
    <property type="entry name" value="Calcineurin-like_PHP"/>
</dbReference>
<dbReference type="PANTHER" id="PTHR11668">
    <property type="entry name" value="SERINE/THREONINE PROTEIN PHOSPHATASE"/>
    <property type="match status" value="1"/>
</dbReference>
<dbReference type="EC" id="3.1.3.16" evidence="8"/>
<comment type="cofactor">
    <cofactor evidence="1">
        <name>Mn(2+)</name>
        <dbReference type="ChEBI" id="CHEBI:29035"/>
    </cofactor>
</comment>
<organism evidence="10 11">
    <name type="scientific">Echinococcus multilocularis</name>
    <name type="common">Fox tapeworm</name>
    <dbReference type="NCBI Taxonomy" id="6211"/>
    <lineage>
        <taxon>Eukaryota</taxon>
        <taxon>Metazoa</taxon>
        <taxon>Spiralia</taxon>
        <taxon>Lophotrochozoa</taxon>
        <taxon>Platyhelminthes</taxon>
        <taxon>Cestoda</taxon>
        <taxon>Eucestoda</taxon>
        <taxon>Cyclophyllidea</taxon>
        <taxon>Taeniidae</taxon>
        <taxon>Echinococcus</taxon>
    </lineage>
</organism>
<dbReference type="InterPro" id="IPR029052">
    <property type="entry name" value="Metallo-depent_PP-like"/>
</dbReference>
<protein>
    <recommendedName>
        <fullName evidence="8">Serine/threonine-protein phosphatase</fullName>
        <ecNumber evidence="8">3.1.3.16</ecNumber>
    </recommendedName>
</protein>
<comment type="catalytic activity">
    <reaction evidence="6">
        <text>O-phospho-L-seryl-[protein] + H2O = L-seryl-[protein] + phosphate</text>
        <dbReference type="Rhea" id="RHEA:20629"/>
        <dbReference type="Rhea" id="RHEA-COMP:9863"/>
        <dbReference type="Rhea" id="RHEA-COMP:11604"/>
        <dbReference type="ChEBI" id="CHEBI:15377"/>
        <dbReference type="ChEBI" id="CHEBI:29999"/>
        <dbReference type="ChEBI" id="CHEBI:43474"/>
        <dbReference type="ChEBI" id="CHEBI:83421"/>
        <dbReference type="EC" id="3.1.3.16"/>
    </reaction>
</comment>
<evidence type="ECO:0000256" key="5">
    <source>
        <dbReference type="ARBA" id="ARBA00023211"/>
    </source>
</evidence>
<dbReference type="GO" id="GO:0005737">
    <property type="term" value="C:cytoplasm"/>
    <property type="evidence" value="ECO:0007669"/>
    <property type="project" value="TreeGrafter"/>
</dbReference>
<keyword evidence="5" id="KW-0464">Manganese</keyword>
<dbReference type="GO" id="GO:0004722">
    <property type="term" value="F:protein serine/threonine phosphatase activity"/>
    <property type="evidence" value="ECO:0007669"/>
    <property type="project" value="UniProtKB-EC"/>
</dbReference>
<evidence type="ECO:0000256" key="3">
    <source>
        <dbReference type="ARBA" id="ARBA00022801"/>
    </source>
</evidence>
<comment type="similarity">
    <text evidence="8">Belongs to the PPP phosphatase family.</text>
</comment>
<name>A0A087W126_ECHMU</name>
<evidence type="ECO:0000256" key="4">
    <source>
        <dbReference type="ARBA" id="ARBA00022912"/>
    </source>
</evidence>
<reference evidence="10" key="2">
    <citation type="submission" date="2015-11" db="EMBL/GenBank/DDBJ databases">
        <authorList>
            <person name="Zhang Y."/>
            <person name="Guo Z."/>
        </authorList>
    </citation>
    <scope>NUCLEOTIDE SEQUENCE</scope>
</reference>
<dbReference type="GO" id="GO:0005634">
    <property type="term" value="C:nucleus"/>
    <property type="evidence" value="ECO:0007669"/>
    <property type="project" value="TreeGrafter"/>
</dbReference>
<evidence type="ECO:0000313" key="10">
    <source>
        <dbReference type="EMBL" id="CDI98228.1"/>
    </source>
</evidence>
<dbReference type="AlphaFoldDB" id="A0A087W126"/>
<evidence type="ECO:0000256" key="1">
    <source>
        <dbReference type="ARBA" id="ARBA00001936"/>
    </source>
</evidence>
<evidence type="ECO:0000256" key="6">
    <source>
        <dbReference type="ARBA" id="ARBA00047761"/>
    </source>
</evidence>
<sequence>MANQSQGPSSTISTEESSTLLDSLIDQLVKGLEDPGNYVHVEREHIEVVCSSVVNNFLAEPMILDLHCPITIVGDVHGQFFDLLRIFNRMGLPSEQQYLCLGDYVDRGPQSVELTTLLFAYKLKYPQNIYLLRGNHECERMCKRFGFQREITQRYNDPKVLDNFIFAFNHMPIAAIIDQKIFCAHGGISKDLLETDVTDLRAAIDAIPRPIDVPCSGLMCDLLWSDPMPGNSPPPVGWERSPRGCSYRFGYDVMDAFLSKYNIMNIIRAHQVFQHGAKVFNKKLVSIFSAPNYMNRLGNKGVAATLTKQGEGFHTLVEFFEPANIEYRVPFMV</sequence>
<dbReference type="PANTHER" id="PTHR11668:SF300">
    <property type="entry name" value="SERINE_THREONINE-PROTEIN PHOSPHATASE"/>
    <property type="match status" value="1"/>
</dbReference>
<evidence type="ECO:0000256" key="7">
    <source>
        <dbReference type="ARBA" id="ARBA00048336"/>
    </source>
</evidence>